<protein>
    <recommendedName>
        <fullName evidence="13">Cadherin domain-containing protein</fullName>
    </recommendedName>
</protein>
<feature type="compositionally biased region" description="Low complexity" evidence="10">
    <location>
        <begin position="969"/>
        <end position="979"/>
    </location>
</feature>
<keyword evidence="3" id="KW-0677">Repeat</keyword>
<dbReference type="PANTHER" id="PTHR24028">
    <property type="entry name" value="CADHERIN-87A"/>
    <property type="match status" value="1"/>
</dbReference>
<dbReference type="Proteomes" id="UP000215902">
    <property type="component" value="Unassembled WGS sequence"/>
</dbReference>
<keyword evidence="12" id="KW-0732">Signal</keyword>
<sequence>MHQAALISVLFFFIAVSAGQPPQTVTLEVDEETPVNQVIGNLKSRFSLPDGSRFGISFPTEEIRRLFQLDAGTGEIRTRDRLDREVLCSGSKLNICERRFNAEVHRSDNNENEIYSVHINIRDVNDRRPTFHPKDKPFRISIAESDNPPSHYSLPAAEDLDSTGHDTITYNLEFSGEAGRYFRLVTVPRGGRTVPRLELHQSLDRETKGSYKMALVAADAQFPEEQDRSDILVQVLDANDNRPEFRLSSTTLIVSECSELHRPLLQLDATDADEDKRHRFSIASTASPEVGRSFYISGNQLKQNRSLDYETMGAKVLYVPLVVKDFGGLKSETDIEVRVSDCNDNYPNVSIKLIDATVLENDSTDKLIARVKVRDEDAGENGTVDCLVAEPMNRYFELTQRISDGPHQTFYQLRKLHGTQLDREGSGSGIEKGSDTVRLELVCQDRGKPTPRETRRPVTVRIIDENDNRPEFELKSYRFHIQENHPEGTFVGRVAANDQDAGENSRLSFRLDAIGEQFFSLNPRPPFAAELHTRLAFDRETRDTYAFAMTVEDNGAKVRLTSTVSVEVLIDDEDDSAPVFSQKEYAFRVIEDFGQNSSDRMIGIVEATDADVGYNGEIHYEVERRSQPGDGVFFHFRGNRLYARGNLDRERREVVNLDLLALNRGPRQHKGVAHASVTLLDVNDNAPQLVGTRRTYNLSDSSPAGTEVLRLASVDRDAGENGSVTYRLVGPDYGHFSVDSTHGIVTLTNGLLKLPPQPLQTDLNQPHQPPGSDRFFRLVVRATDRGRPSMSSPEESLFVSVLSGKLFNQGGDRTGSDGDSGRAGSSDRSRKTAGDADKHFFILLCLAAVVFVIFLLLLAVLIYVHRKGGSGSATRESHGVWYDKANADAADDAADCSEFRFPDIVKAVGSDVSPLPPPSPPPALPSHSCRSGGSATLVIDNARARSPGRMLRDKFPSFGYLADYPSSEQASGSQQAQQQKHQRRHQFQMLTMRSCNGYESFQQQQPRPPRGRGLGSDRLPRKVYGASEGSDVLDDAGVHGAAVRENRYAGLSEGALPDPKAGYAVLTGAELVVNPAVCRTPYMTSSFV</sequence>
<feature type="domain" description="Cadherin" evidence="13">
    <location>
        <begin position="473"/>
        <end position="580"/>
    </location>
</feature>
<dbReference type="AlphaFoldDB" id="A0A267FAB2"/>
<comment type="subcellular location">
    <subcellularLocation>
        <location evidence="1">Membrane</location>
        <topology evidence="1">Single-pass membrane protein</topology>
    </subcellularLocation>
</comment>
<keyword evidence="15" id="KW-1185">Reference proteome</keyword>
<dbReference type="STRING" id="282301.A0A267FAB2"/>
<evidence type="ECO:0000256" key="9">
    <source>
        <dbReference type="PROSITE-ProRule" id="PRU00043"/>
    </source>
</evidence>
<feature type="domain" description="Cadherin" evidence="13">
    <location>
        <begin position="350"/>
        <end position="472"/>
    </location>
</feature>
<evidence type="ECO:0000313" key="14">
    <source>
        <dbReference type="EMBL" id="PAA70716.1"/>
    </source>
</evidence>
<dbReference type="SUPFAM" id="SSF49313">
    <property type="entry name" value="Cadherin-like"/>
    <property type="match status" value="7"/>
</dbReference>
<keyword evidence="6 11" id="KW-1133">Transmembrane helix</keyword>
<reference evidence="14 15" key="1">
    <citation type="submission" date="2017-06" db="EMBL/GenBank/DDBJ databases">
        <title>A platform for efficient transgenesis in Macrostomum lignano, a flatworm model organism for stem cell research.</title>
        <authorList>
            <person name="Berezikov E."/>
        </authorList>
    </citation>
    <scope>NUCLEOTIDE SEQUENCE [LARGE SCALE GENOMIC DNA]</scope>
    <source>
        <strain evidence="14">DV1</strain>
        <tissue evidence="14">Whole organism</tissue>
    </source>
</reference>
<dbReference type="InterPro" id="IPR020894">
    <property type="entry name" value="Cadherin_CS"/>
</dbReference>
<evidence type="ECO:0000259" key="13">
    <source>
        <dbReference type="PROSITE" id="PS50268"/>
    </source>
</evidence>
<feature type="region of interest" description="Disordered" evidence="10">
    <location>
        <begin position="999"/>
        <end position="1019"/>
    </location>
</feature>
<evidence type="ECO:0000256" key="12">
    <source>
        <dbReference type="SAM" id="SignalP"/>
    </source>
</evidence>
<feature type="transmembrane region" description="Helical" evidence="11">
    <location>
        <begin position="840"/>
        <end position="864"/>
    </location>
</feature>
<dbReference type="EMBL" id="NIVC01001210">
    <property type="protein sequence ID" value="PAA70716.1"/>
    <property type="molecule type" value="Genomic_DNA"/>
</dbReference>
<feature type="compositionally biased region" description="Pro residues" evidence="10">
    <location>
        <begin position="914"/>
        <end position="924"/>
    </location>
</feature>
<comment type="caution">
    <text evidence="14">The sequence shown here is derived from an EMBL/GenBank/DDBJ whole genome shotgun (WGS) entry which is preliminary data.</text>
</comment>
<dbReference type="InterPro" id="IPR002126">
    <property type="entry name" value="Cadherin-like_dom"/>
</dbReference>
<dbReference type="InterPro" id="IPR013164">
    <property type="entry name" value="Cadherin_N"/>
</dbReference>
<evidence type="ECO:0000256" key="8">
    <source>
        <dbReference type="ARBA" id="ARBA00023180"/>
    </source>
</evidence>
<feature type="signal peptide" evidence="12">
    <location>
        <begin position="1"/>
        <end position="19"/>
    </location>
</feature>
<name>A0A267FAB2_9PLAT</name>
<feature type="region of interest" description="Disordered" evidence="10">
    <location>
        <begin position="910"/>
        <end position="931"/>
    </location>
</feature>
<feature type="domain" description="Cadherin" evidence="13">
    <location>
        <begin position="29"/>
        <end position="131"/>
    </location>
</feature>
<keyword evidence="4 9" id="KW-0106">Calcium</keyword>
<feature type="region of interest" description="Disordered" evidence="10">
    <location>
        <begin position="962"/>
        <end position="985"/>
    </location>
</feature>
<evidence type="ECO:0000256" key="6">
    <source>
        <dbReference type="ARBA" id="ARBA00022989"/>
    </source>
</evidence>
<organism evidence="14 15">
    <name type="scientific">Macrostomum lignano</name>
    <dbReference type="NCBI Taxonomy" id="282301"/>
    <lineage>
        <taxon>Eukaryota</taxon>
        <taxon>Metazoa</taxon>
        <taxon>Spiralia</taxon>
        <taxon>Lophotrochozoa</taxon>
        <taxon>Platyhelminthes</taxon>
        <taxon>Rhabditophora</taxon>
        <taxon>Macrostomorpha</taxon>
        <taxon>Macrostomida</taxon>
        <taxon>Macrostomidae</taxon>
        <taxon>Macrostomum</taxon>
    </lineage>
</organism>
<evidence type="ECO:0000256" key="10">
    <source>
        <dbReference type="SAM" id="MobiDB-lite"/>
    </source>
</evidence>
<feature type="chain" id="PRO_5012447506" description="Cadherin domain-containing protein" evidence="12">
    <location>
        <begin position="20"/>
        <end position="1088"/>
    </location>
</feature>
<dbReference type="CDD" id="cd11304">
    <property type="entry name" value="Cadherin_repeat"/>
    <property type="match status" value="7"/>
</dbReference>
<dbReference type="InterPro" id="IPR050174">
    <property type="entry name" value="Protocadherin/Cadherin-CA"/>
</dbReference>
<dbReference type="Pfam" id="PF00028">
    <property type="entry name" value="Cadherin"/>
    <property type="match status" value="2"/>
</dbReference>
<dbReference type="OrthoDB" id="6252479at2759"/>
<evidence type="ECO:0000313" key="15">
    <source>
        <dbReference type="Proteomes" id="UP000215902"/>
    </source>
</evidence>
<keyword evidence="8" id="KW-0325">Glycoprotein</keyword>
<evidence type="ECO:0000256" key="7">
    <source>
        <dbReference type="ARBA" id="ARBA00023136"/>
    </source>
</evidence>
<keyword evidence="7 11" id="KW-0472">Membrane</keyword>
<feature type="domain" description="Cadherin" evidence="13">
    <location>
        <begin position="581"/>
        <end position="689"/>
    </location>
</feature>
<dbReference type="InterPro" id="IPR015919">
    <property type="entry name" value="Cadherin-like_sf"/>
</dbReference>
<accession>A0A267FAB2</accession>
<keyword evidence="5" id="KW-0130">Cell adhesion</keyword>
<feature type="domain" description="Cadherin" evidence="13">
    <location>
        <begin position="690"/>
        <end position="792"/>
    </location>
</feature>
<dbReference type="PROSITE" id="PS50268">
    <property type="entry name" value="CADHERIN_2"/>
    <property type="match status" value="7"/>
</dbReference>
<evidence type="ECO:0000256" key="11">
    <source>
        <dbReference type="SAM" id="Phobius"/>
    </source>
</evidence>
<evidence type="ECO:0000256" key="5">
    <source>
        <dbReference type="ARBA" id="ARBA00022889"/>
    </source>
</evidence>
<feature type="compositionally biased region" description="Basic and acidic residues" evidence="10">
    <location>
        <begin position="814"/>
        <end position="832"/>
    </location>
</feature>
<dbReference type="PANTHER" id="PTHR24028:SF146">
    <property type="entry name" value="CADHERIN 96CB, ISOFORM D-RELATED"/>
    <property type="match status" value="1"/>
</dbReference>
<feature type="region of interest" description="Disordered" evidence="10">
    <location>
        <begin position="809"/>
        <end position="832"/>
    </location>
</feature>
<dbReference type="GO" id="GO:0005886">
    <property type="term" value="C:plasma membrane"/>
    <property type="evidence" value="ECO:0007669"/>
    <property type="project" value="InterPro"/>
</dbReference>
<evidence type="ECO:0000256" key="1">
    <source>
        <dbReference type="ARBA" id="ARBA00004167"/>
    </source>
</evidence>
<dbReference type="PRINTS" id="PR00205">
    <property type="entry name" value="CADHERIN"/>
</dbReference>
<feature type="domain" description="Cadherin" evidence="13">
    <location>
        <begin position="134"/>
        <end position="245"/>
    </location>
</feature>
<evidence type="ECO:0000256" key="2">
    <source>
        <dbReference type="ARBA" id="ARBA00022692"/>
    </source>
</evidence>
<gene>
    <name evidence="14" type="ORF">BOX15_Mlig020125g1</name>
</gene>
<evidence type="ECO:0000256" key="4">
    <source>
        <dbReference type="ARBA" id="ARBA00022837"/>
    </source>
</evidence>
<dbReference type="PROSITE" id="PS00232">
    <property type="entry name" value="CADHERIN_1"/>
    <property type="match status" value="3"/>
</dbReference>
<dbReference type="SMART" id="SM00112">
    <property type="entry name" value="CA"/>
    <property type="match status" value="7"/>
</dbReference>
<evidence type="ECO:0000256" key="3">
    <source>
        <dbReference type="ARBA" id="ARBA00022737"/>
    </source>
</evidence>
<dbReference type="GO" id="GO:0007156">
    <property type="term" value="P:homophilic cell adhesion via plasma membrane adhesion molecules"/>
    <property type="evidence" value="ECO:0007669"/>
    <property type="project" value="InterPro"/>
</dbReference>
<dbReference type="GO" id="GO:0005509">
    <property type="term" value="F:calcium ion binding"/>
    <property type="evidence" value="ECO:0007669"/>
    <property type="project" value="UniProtKB-UniRule"/>
</dbReference>
<feature type="domain" description="Cadherin" evidence="13">
    <location>
        <begin position="246"/>
        <end position="349"/>
    </location>
</feature>
<dbReference type="Pfam" id="PF08266">
    <property type="entry name" value="Cadherin_2"/>
    <property type="match status" value="1"/>
</dbReference>
<proteinExistence type="predicted"/>
<keyword evidence="2 11" id="KW-0812">Transmembrane</keyword>
<dbReference type="Gene3D" id="2.60.40.60">
    <property type="entry name" value="Cadherins"/>
    <property type="match status" value="7"/>
</dbReference>